<gene>
    <name evidence="2" type="ORF">E2C01_069341</name>
</gene>
<feature type="compositionally biased region" description="Basic and acidic residues" evidence="1">
    <location>
        <begin position="10"/>
        <end position="21"/>
    </location>
</feature>
<reference evidence="2 3" key="1">
    <citation type="submission" date="2019-05" db="EMBL/GenBank/DDBJ databases">
        <title>Another draft genome of Portunus trituberculatus and its Hox gene families provides insights of decapod evolution.</title>
        <authorList>
            <person name="Jeong J.-H."/>
            <person name="Song I."/>
            <person name="Kim S."/>
            <person name="Choi T."/>
            <person name="Kim D."/>
            <person name="Ryu S."/>
            <person name="Kim W."/>
        </authorList>
    </citation>
    <scope>NUCLEOTIDE SEQUENCE [LARGE SCALE GENOMIC DNA]</scope>
    <source>
        <tissue evidence="2">Muscle</tissue>
    </source>
</reference>
<accession>A0A5B7I1X3</accession>
<dbReference type="Proteomes" id="UP000324222">
    <property type="component" value="Unassembled WGS sequence"/>
</dbReference>
<keyword evidence="3" id="KW-1185">Reference proteome</keyword>
<comment type="caution">
    <text evidence="2">The sequence shown here is derived from an EMBL/GenBank/DDBJ whole genome shotgun (WGS) entry which is preliminary data.</text>
</comment>
<feature type="region of interest" description="Disordered" evidence="1">
    <location>
        <begin position="1"/>
        <end position="66"/>
    </location>
</feature>
<feature type="compositionally biased region" description="Low complexity" evidence="1">
    <location>
        <begin position="41"/>
        <end position="52"/>
    </location>
</feature>
<evidence type="ECO:0000313" key="3">
    <source>
        <dbReference type="Proteomes" id="UP000324222"/>
    </source>
</evidence>
<protein>
    <submittedName>
        <fullName evidence="2">Uncharacterized protein</fullName>
    </submittedName>
</protein>
<sequence length="66" mass="7591">MWTVHTPPLRSKERKSDDCRHVLLHTTKTRHSHKHMNTTLSGSSMSVPSMQSRQAEQSPRRELSAP</sequence>
<name>A0A5B7I1X3_PORTR</name>
<evidence type="ECO:0000313" key="2">
    <source>
        <dbReference type="EMBL" id="MPC74958.1"/>
    </source>
</evidence>
<organism evidence="2 3">
    <name type="scientific">Portunus trituberculatus</name>
    <name type="common">Swimming crab</name>
    <name type="synonym">Neptunus trituberculatus</name>
    <dbReference type="NCBI Taxonomy" id="210409"/>
    <lineage>
        <taxon>Eukaryota</taxon>
        <taxon>Metazoa</taxon>
        <taxon>Ecdysozoa</taxon>
        <taxon>Arthropoda</taxon>
        <taxon>Crustacea</taxon>
        <taxon>Multicrustacea</taxon>
        <taxon>Malacostraca</taxon>
        <taxon>Eumalacostraca</taxon>
        <taxon>Eucarida</taxon>
        <taxon>Decapoda</taxon>
        <taxon>Pleocyemata</taxon>
        <taxon>Brachyura</taxon>
        <taxon>Eubrachyura</taxon>
        <taxon>Portunoidea</taxon>
        <taxon>Portunidae</taxon>
        <taxon>Portuninae</taxon>
        <taxon>Portunus</taxon>
    </lineage>
</organism>
<feature type="compositionally biased region" description="Basic residues" evidence="1">
    <location>
        <begin position="27"/>
        <end position="36"/>
    </location>
</feature>
<dbReference type="AlphaFoldDB" id="A0A5B7I1X3"/>
<dbReference type="EMBL" id="VSRR010040076">
    <property type="protein sequence ID" value="MPC74958.1"/>
    <property type="molecule type" value="Genomic_DNA"/>
</dbReference>
<evidence type="ECO:0000256" key="1">
    <source>
        <dbReference type="SAM" id="MobiDB-lite"/>
    </source>
</evidence>
<proteinExistence type="predicted"/>